<gene>
    <name evidence="2" type="ORF">HDF08_000989</name>
</gene>
<sequence>MRSLSVVLLAISALSSVSFQPAPVQQPQDHLQDHLANNTVLIIRHSEKPETGNGLSAQGEERARLYIKYFQPFQDQQPPIEVDSLYAGADSKSSIRPRLTLEPLSKATNLPINSSISSKDSAALVAELRSHPHGHCPLISWRHGDMPALLTAFGASPDKLLPNGRWPDDVYDWVVVLTMGPSGQLVSQKLVHEQLMLKLIR</sequence>
<keyword evidence="1" id="KW-0732">Signal</keyword>
<evidence type="ECO:0008006" key="4">
    <source>
        <dbReference type="Google" id="ProtNLM"/>
    </source>
</evidence>
<dbReference type="AlphaFoldDB" id="A0A852VHB5"/>
<evidence type="ECO:0000313" key="2">
    <source>
        <dbReference type="EMBL" id="NYF88922.1"/>
    </source>
</evidence>
<dbReference type="EMBL" id="JACCCU010000001">
    <property type="protein sequence ID" value="NYF88922.1"/>
    <property type="molecule type" value="Genomic_DNA"/>
</dbReference>
<accession>A0A852VHB5</accession>
<reference evidence="2 3" key="1">
    <citation type="submission" date="2020-07" db="EMBL/GenBank/DDBJ databases">
        <title>Genomic Encyclopedia of Type Strains, Phase IV (KMG-V): Genome sequencing to study the core and pangenomes of soil and plant-associated prokaryotes.</title>
        <authorList>
            <person name="Whitman W."/>
        </authorList>
    </citation>
    <scope>NUCLEOTIDE SEQUENCE [LARGE SCALE GENOMIC DNA]</scope>
    <source>
        <strain evidence="2 3">M8UP22</strain>
    </source>
</reference>
<proteinExistence type="predicted"/>
<name>A0A852VHB5_9BACT</name>
<feature type="signal peptide" evidence="1">
    <location>
        <begin position="1"/>
        <end position="21"/>
    </location>
</feature>
<evidence type="ECO:0000313" key="3">
    <source>
        <dbReference type="Proteomes" id="UP000564385"/>
    </source>
</evidence>
<organism evidence="2 3">
    <name type="scientific">Tunturiibacter lichenicola</name>
    <dbReference type="NCBI Taxonomy" id="2051959"/>
    <lineage>
        <taxon>Bacteria</taxon>
        <taxon>Pseudomonadati</taxon>
        <taxon>Acidobacteriota</taxon>
        <taxon>Terriglobia</taxon>
        <taxon>Terriglobales</taxon>
        <taxon>Acidobacteriaceae</taxon>
        <taxon>Tunturiibacter</taxon>
    </lineage>
</organism>
<feature type="chain" id="PRO_5032999065" description="Histidine phosphatase family protein" evidence="1">
    <location>
        <begin position="22"/>
        <end position="201"/>
    </location>
</feature>
<comment type="caution">
    <text evidence="2">The sequence shown here is derived from an EMBL/GenBank/DDBJ whole genome shotgun (WGS) entry which is preliminary data.</text>
</comment>
<dbReference type="Proteomes" id="UP000564385">
    <property type="component" value="Unassembled WGS sequence"/>
</dbReference>
<evidence type="ECO:0000256" key="1">
    <source>
        <dbReference type="SAM" id="SignalP"/>
    </source>
</evidence>
<protein>
    <recommendedName>
        <fullName evidence="4">Histidine phosphatase family protein</fullName>
    </recommendedName>
</protein>